<dbReference type="InterPro" id="IPR031325">
    <property type="entry name" value="RHS_repeat"/>
</dbReference>
<dbReference type="Pfam" id="PF05593">
    <property type="entry name" value="RHS_repeat"/>
    <property type="match status" value="2"/>
</dbReference>
<dbReference type="PANTHER" id="PTHR32305:SF15">
    <property type="entry name" value="PROTEIN RHSA-RELATED"/>
    <property type="match status" value="1"/>
</dbReference>
<organism evidence="1 2">
    <name type="scientific">Vibrio cyclitrophicus ZF270</name>
    <dbReference type="NCBI Taxonomy" id="1136176"/>
    <lineage>
        <taxon>Bacteria</taxon>
        <taxon>Pseudomonadati</taxon>
        <taxon>Pseudomonadota</taxon>
        <taxon>Gammaproteobacteria</taxon>
        <taxon>Vibrionales</taxon>
        <taxon>Vibrionaceae</taxon>
        <taxon>Vibrio</taxon>
    </lineage>
</organism>
<dbReference type="Gene3D" id="2.180.10.10">
    <property type="entry name" value="RHS repeat-associated core"/>
    <property type="match status" value="2"/>
</dbReference>
<geneLocation type="plasmid" evidence="1 2">
    <name>unnamed1</name>
</geneLocation>
<evidence type="ECO:0000313" key="2">
    <source>
        <dbReference type="Proteomes" id="UP001441914"/>
    </source>
</evidence>
<dbReference type="InterPro" id="IPR050708">
    <property type="entry name" value="T6SS_VgrG/RHS"/>
</dbReference>
<dbReference type="EMBL" id="CP135178">
    <property type="protein sequence ID" value="WZS88724.1"/>
    <property type="molecule type" value="Genomic_DNA"/>
</dbReference>
<dbReference type="AlphaFoldDB" id="A0AAN0LTG2"/>
<protein>
    <recommendedName>
        <fullName evidence="3">Sugar-binding protein</fullName>
    </recommendedName>
</protein>
<dbReference type="PANTHER" id="PTHR32305">
    <property type="match status" value="1"/>
</dbReference>
<keyword evidence="2" id="KW-1185">Reference proteome</keyword>
<proteinExistence type="predicted"/>
<name>A0AAN0LTG2_9VIBR</name>
<dbReference type="NCBIfam" id="TIGR01643">
    <property type="entry name" value="YD_repeat_2x"/>
    <property type="match status" value="1"/>
</dbReference>
<evidence type="ECO:0000313" key="1">
    <source>
        <dbReference type="EMBL" id="WZS88724.1"/>
    </source>
</evidence>
<dbReference type="Proteomes" id="UP001441914">
    <property type="component" value="Plasmid unnamed1"/>
</dbReference>
<evidence type="ECO:0008006" key="3">
    <source>
        <dbReference type="Google" id="ProtNLM"/>
    </source>
</evidence>
<accession>A0AAN0LTG2</accession>
<keyword evidence="1" id="KW-0614">Plasmid</keyword>
<dbReference type="InterPro" id="IPR006530">
    <property type="entry name" value="YD"/>
</dbReference>
<reference evidence="1 2" key="1">
    <citation type="journal article" date="2024" name="Elife">
        <title>Polysaccharide breakdown products drive degradation-dispersal cycles of foraging bacteria through changes in metabolism and motility.</title>
        <authorList>
            <person name="Stubbusch A.K."/>
            <person name="Keegstra J.M."/>
            <person name="Schwartzman J."/>
            <person name="Pontrelli S."/>
            <person name="Clerc E.E."/>
            <person name="Stocker R."/>
            <person name="Magnabosco C."/>
            <person name="Schubert O.T."/>
            <person name="Ackermann M."/>
            <person name="D'Souza G.G."/>
        </authorList>
    </citation>
    <scope>NUCLEOTIDE SEQUENCE [LARGE SCALE GENOMIC DNA]</scope>
    <source>
        <strain evidence="1 2">ZF270</strain>
        <plasmid evidence="1 2">unnamed1</plasmid>
    </source>
</reference>
<sequence>MSFLSNAHNFSIINNSGVDPRTGAYICSIRLADFLSHKTVGSPISLVLNYRAESVRDEGFGRGWLLSLSRFEKEDSIIYLSSGQNYKAIYNHQTNEYKLPYRKIKDIKLLYSLSNNEINVIYKSGIVESIDYETGALKKITSIQGLETTFHYRESDQTSKLWKITDGSGRELRIDYWSEDLKTTVTQVVGGETYQTLVVDKESNGIYKRLTTLHLPDDESNITFEYEYLSNINYDLLTVFSHPSGLKEILTYQNEGHSFPSGGPVSKVPYVTMHRFVAGNNQPDRVTNYTYSDKNYLGFASEAAFVNGEDTLFKSRSDYEYSSVEKINSTQSITRSYNKYHLQKSIEYRHNEVLYRKEEYVYYAEINTSIEHQPANYSFLKEKHETHYEDSDSRTFVHKYQYDDYGNQTLIREINGDQTKRVYYTSSGEGQACPPEPNGFVAFLQEETFQPASSITSHEQERKSVFTYQSLPRIGGGNFVVLKHEESSLSRVDYVYFNNVEELTHGQLQKTSTFINDFVSRKDLSYRYTDQDVEITSALTTHDNLVVTTQVKHDLKSGEAVQWVDSEGVISSCRYDLLGRRTREIKAEGTDYEAVVKYVYRVGDGLNQLKSIEPTGIQSVEDYNNAGKVIKTKRSDLNGQLIVLSELSYNSLGQLIEQQEFDNFSTSSSMVTNYEYDARGNLSKITHPEGRVEVIKQNPVKMTINYSIQGLLSEIRSFDLMGNLLTKELLNSHGKRLAFFQNTYDALGNLVSSTDQKSHTVEYTYDTADRVVSTRQIYDGETLEISKKYVRYSHDLLPVETSVNNKTIGIRVYDGLSRMVSEVSSSGTEKQSFSGASPIPTRVVMADGNELEITYNKYLKKATAYNVSGNEALNVTYHYDAKSGHLVRAENKNLISAYVYFKDGMTREEMAFFPNTSVRLFSFEQYHLSGRLDFKHDYFGNVVRYSYDRYGRMFYIEYIKQDSNNESVHTFSTLNYDHYSRLVGCDTYRGNDHLQIKLELNDVGLETKRSVHLNSQLQFSLQQVYNDELQISLKTLERDNKTTVEKMSYDDFHRLVDYQCDGFEHPKDTFGNKIIRQQYSYDLYGNITKLITFFSDGTDNICTYTYDTDDVVRLASISNTHISYSESANLTYDTSGNITKDERGALYHYDALGQLDSTSLPINNKSYQFEYDAQGRVVAQIGQDEPKMELYYQGDQIVNELYDGWHTCYHNVGGLWTDRTISSYLKFNISPSNYDTSVHLAEHQYLLGNAQHSAIATLTSHHGDDTISTEYKMYTPYGQG</sequence>
<gene>
    <name evidence="1" type="ORF">QYQ95_23340</name>
</gene>
<dbReference type="RefSeq" id="WP_016800080.1">
    <property type="nucleotide sequence ID" value="NZ_AIDR02000024.1"/>
</dbReference>